<dbReference type="RefSeq" id="WP_162667214.1">
    <property type="nucleotide sequence ID" value="NZ_LR593886.1"/>
</dbReference>
<dbReference type="PANTHER" id="PTHR35889">
    <property type="entry name" value="CYCLOINULO-OLIGOSACCHARIDE FRUCTANOTRANSFERASE-RELATED"/>
    <property type="match status" value="1"/>
</dbReference>
<evidence type="ECO:0000313" key="2">
    <source>
        <dbReference type="EMBL" id="VTR92326.1"/>
    </source>
</evidence>
<protein>
    <recommendedName>
        <fullName evidence="1">DUF1553 domain-containing protein</fullName>
    </recommendedName>
</protein>
<dbReference type="Proteomes" id="UP000464178">
    <property type="component" value="Chromosome"/>
</dbReference>
<gene>
    <name evidence="2" type="ORF">SOIL9_53880</name>
</gene>
<evidence type="ECO:0000259" key="1">
    <source>
        <dbReference type="Pfam" id="PF07587"/>
    </source>
</evidence>
<sequence>MVLSPPSLQGGGRGVGSSPWDTKHIIRLIVTSATYRQSAKVTPELLERDPDNRLLARGPCYRLPSWMIRDQALAASGLLTPTYGGAPVKTYQPPGIWEEATFGYKRYVQDKGEALYRRSLHVFWRRIIGPTVFFDVANRQTCSVKTMTTNTPLHALVTLNDTTYVEAARALAQLALEKGGATDAERLTFAFRRVTSRKPTEAEQKLLGAALEKQRKLFTADRAPALKLLKVGDSPRNEKLDATEHAALTAVCLMMLNLDETLNK</sequence>
<organism evidence="2 3">
    <name type="scientific">Gemmata massiliana</name>
    <dbReference type="NCBI Taxonomy" id="1210884"/>
    <lineage>
        <taxon>Bacteria</taxon>
        <taxon>Pseudomonadati</taxon>
        <taxon>Planctomycetota</taxon>
        <taxon>Planctomycetia</taxon>
        <taxon>Gemmatales</taxon>
        <taxon>Gemmataceae</taxon>
        <taxon>Gemmata</taxon>
    </lineage>
</organism>
<dbReference type="PANTHER" id="PTHR35889:SF3">
    <property type="entry name" value="F-BOX DOMAIN-CONTAINING PROTEIN"/>
    <property type="match status" value="1"/>
</dbReference>
<accession>A0A6P2CVB8</accession>
<name>A0A6P2CVB8_9BACT</name>
<feature type="domain" description="DUF1553" evidence="1">
    <location>
        <begin position="18"/>
        <end position="208"/>
    </location>
</feature>
<dbReference type="EMBL" id="LR593886">
    <property type="protein sequence ID" value="VTR92326.1"/>
    <property type="molecule type" value="Genomic_DNA"/>
</dbReference>
<dbReference type="KEGG" id="gms:SOIL9_53880"/>
<proteinExistence type="predicted"/>
<dbReference type="InterPro" id="IPR022655">
    <property type="entry name" value="DUF1553"/>
</dbReference>
<keyword evidence="3" id="KW-1185">Reference proteome</keyword>
<dbReference type="AlphaFoldDB" id="A0A6P2CVB8"/>
<evidence type="ECO:0000313" key="3">
    <source>
        <dbReference type="Proteomes" id="UP000464178"/>
    </source>
</evidence>
<dbReference type="Pfam" id="PF07587">
    <property type="entry name" value="PSD1"/>
    <property type="match status" value="1"/>
</dbReference>
<reference evidence="2 3" key="1">
    <citation type="submission" date="2019-05" db="EMBL/GenBank/DDBJ databases">
        <authorList>
            <consortium name="Science for Life Laboratories"/>
        </authorList>
    </citation>
    <scope>NUCLEOTIDE SEQUENCE [LARGE SCALE GENOMIC DNA]</scope>
    <source>
        <strain evidence="2">Soil9</strain>
    </source>
</reference>